<dbReference type="SUPFAM" id="SSF75615">
    <property type="entry name" value="Siroheme synthase middle domains-like"/>
    <property type="match status" value="1"/>
</dbReference>
<comment type="catalytic activity">
    <reaction evidence="6">
        <text>precorrin-2 + NAD(+) = sirohydrochlorin + NADH + 2 H(+)</text>
        <dbReference type="Rhea" id="RHEA:15613"/>
        <dbReference type="ChEBI" id="CHEBI:15378"/>
        <dbReference type="ChEBI" id="CHEBI:57540"/>
        <dbReference type="ChEBI" id="CHEBI:57945"/>
        <dbReference type="ChEBI" id="CHEBI:58351"/>
        <dbReference type="ChEBI" id="CHEBI:58827"/>
        <dbReference type="EC" id="1.3.1.76"/>
    </reaction>
</comment>
<evidence type="ECO:0000313" key="9">
    <source>
        <dbReference type="Proteomes" id="UP000653358"/>
    </source>
</evidence>
<name>A0ABR6WHJ5_9FIRM</name>
<proteinExistence type="predicted"/>
<dbReference type="EC" id="1.3.1.76" evidence="2"/>
<evidence type="ECO:0000256" key="7">
    <source>
        <dbReference type="SAM" id="Coils"/>
    </source>
</evidence>
<dbReference type="RefSeq" id="WP_148602609.1">
    <property type="nucleotide sequence ID" value="NZ_RXYB01000003.1"/>
</dbReference>
<evidence type="ECO:0000256" key="3">
    <source>
        <dbReference type="ARBA" id="ARBA00023002"/>
    </source>
</evidence>
<evidence type="ECO:0000256" key="1">
    <source>
        <dbReference type="ARBA" id="ARBA00005010"/>
    </source>
</evidence>
<dbReference type="InterPro" id="IPR006367">
    <property type="entry name" value="Sirohaem_synthase_N"/>
</dbReference>
<keyword evidence="9" id="KW-1185">Reference proteome</keyword>
<feature type="coiled-coil region" evidence="7">
    <location>
        <begin position="185"/>
        <end position="212"/>
    </location>
</feature>
<organism evidence="8 9">
    <name type="scientific">Acetobacterium tundrae</name>
    <dbReference type="NCBI Taxonomy" id="132932"/>
    <lineage>
        <taxon>Bacteria</taxon>
        <taxon>Bacillati</taxon>
        <taxon>Bacillota</taxon>
        <taxon>Clostridia</taxon>
        <taxon>Eubacteriales</taxon>
        <taxon>Eubacteriaceae</taxon>
        <taxon>Acetobacterium</taxon>
    </lineage>
</organism>
<accession>A0ABR6WHJ5</accession>
<evidence type="ECO:0000256" key="5">
    <source>
        <dbReference type="ARBA" id="ARBA00023244"/>
    </source>
</evidence>
<keyword evidence="3" id="KW-0560">Oxidoreductase</keyword>
<dbReference type="InterPro" id="IPR042518">
    <property type="entry name" value="SirC_C"/>
</dbReference>
<dbReference type="EMBL" id="WJBB01000002">
    <property type="protein sequence ID" value="MBC3795950.1"/>
    <property type="molecule type" value="Genomic_DNA"/>
</dbReference>
<comment type="pathway">
    <text evidence="1">Porphyrin-containing compound metabolism; siroheme biosynthesis; sirohydrochlorin from precorrin-2: step 1/1.</text>
</comment>
<reference evidence="8 9" key="1">
    <citation type="journal article" date="2020" name="mSystems">
        <title>Defining Genomic and Predicted Metabolic Features of the Acetobacterium Genus.</title>
        <authorList>
            <person name="Ross D.E."/>
            <person name="Marshall C.W."/>
            <person name="Gulliver D."/>
            <person name="May H.D."/>
            <person name="Norman R.S."/>
        </authorList>
    </citation>
    <scope>NUCLEOTIDE SEQUENCE [LARGE SCALE GENOMIC DNA]</scope>
    <source>
        <strain evidence="8 9">DSM 9173</strain>
    </source>
</reference>
<sequence length="213" mass="23609">MMTPLLFNLNNKMVLVVGGGQVALRRIRTLLANGAQVVCVSPAISENLCNIKEARLTLIHENYGKEQLTNIDLVIAATNSRALNRQIKTDCQSQKIWCNRVDDPDDSDFIFPSVIRRGDLTLSVCTEGASPFLTKKIVADLAAEYDESYVERTALLRVLRKKNLAGTASKQENTEKLKALSLCSVAELRKKLAEIESSVTDDEATIDELEKNK</sequence>
<keyword evidence="4" id="KW-0520">NAD</keyword>
<dbReference type="PANTHER" id="PTHR35330:SF1">
    <property type="entry name" value="SIROHEME BIOSYNTHESIS PROTEIN MET8"/>
    <property type="match status" value="1"/>
</dbReference>
<protein>
    <recommendedName>
        <fullName evidence="2">precorrin-2 dehydrogenase</fullName>
        <ecNumber evidence="2">1.3.1.76</ecNumber>
    </recommendedName>
</protein>
<keyword evidence="5" id="KW-0627">Porphyrin biosynthesis</keyword>
<dbReference type="Gene3D" id="3.40.50.720">
    <property type="entry name" value="NAD(P)-binding Rossmann-like Domain"/>
    <property type="match status" value="1"/>
</dbReference>
<gene>
    <name evidence="8" type="ORF">GH807_02645</name>
</gene>
<dbReference type="Gene3D" id="1.10.8.610">
    <property type="entry name" value="SirC, precorrin-2 dehydrogenase, C-terminal helical domain-like"/>
    <property type="match status" value="1"/>
</dbReference>
<dbReference type="NCBIfam" id="TIGR01470">
    <property type="entry name" value="cysG_Nterm"/>
    <property type="match status" value="1"/>
</dbReference>
<dbReference type="SUPFAM" id="SSF51735">
    <property type="entry name" value="NAD(P)-binding Rossmann-fold domains"/>
    <property type="match status" value="1"/>
</dbReference>
<keyword evidence="7" id="KW-0175">Coiled coil</keyword>
<dbReference type="Proteomes" id="UP000653358">
    <property type="component" value="Unassembled WGS sequence"/>
</dbReference>
<evidence type="ECO:0000256" key="6">
    <source>
        <dbReference type="ARBA" id="ARBA00047561"/>
    </source>
</evidence>
<dbReference type="Pfam" id="PF13241">
    <property type="entry name" value="NAD_binding_7"/>
    <property type="match status" value="1"/>
</dbReference>
<evidence type="ECO:0000256" key="2">
    <source>
        <dbReference type="ARBA" id="ARBA00012400"/>
    </source>
</evidence>
<comment type="caution">
    <text evidence="8">The sequence shown here is derived from an EMBL/GenBank/DDBJ whole genome shotgun (WGS) entry which is preliminary data.</text>
</comment>
<evidence type="ECO:0000313" key="8">
    <source>
        <dbReference type="EMBL" id="MBC3795950.1"/>
    </source>
</evidence>
<dbReference type="InterPro" id="IPR028161">
    <property type="entry name" value="Met8-like"/>
</dbReference>
<evidence type="ECO:0000256" key="4">
    <source>
        <dbReference type="ARBA" id="ARBA00023027"/>
    </source>
</evidence>
<dbReference type="PANTHER" id="PTHR35330">
    <property type="entry name" value="SIROHEME BIOSYNTHESIS PROTEIN MET8"/>
    <property type="match status" value="1"/>
</dbReference>
<dbReference type="InterPro" id="IPR036291">
    <property type="entry name" value="NAD(P)-bd_dom_sf"/>
</dbReference>